<evidence type="ECO:0000256" key="3">
    <source>
        <dbReference type="ARBA" id="ARBA00023125"/>
    </source>
</evidence>
<dbReference type="PANTHER" id="PTHR21654:SF84">
    <property type="entry name" value="SI:DKEY-66I24.7"/>
    <property type="match status" value="1"/>
</dbReference>
<evidence type="ECO:0000256" key="6">
    <source>
        <dbReference type="SAM" id="MobiDB-lite"/>
    </source>
</evidence>
<dbReference type="PANTHER" id="PTHR21654">
    <property type="entry name" value="FI21293P1"/>
    <property type="match status" value="1"/>
</dbReference>
<dbReference type="InterPro" id="IPR001005">
    <property type="entry name" value="SANT/Myb"/>
</dbReference>
<feature type="compositionally biased region" description="Polar residues" evidence="6">
    <location>
        <begin position="589"/>
        <end position="600"/>
    </location>
</feature>
<evidence type="ECO:0000256" key="5">
    <source>
        <dbReference type="ARBA" id="ARBA00023242"/>
    </source>
</evidence>
<dbReference type="GO" id="GO:0006355">
    <property type="term" value="P:regulation of DNA-templated transcription"/>
    <property type="evidence" value="ECO:0007669"/>
    <property type="project" value="UniProtKB-ARBA"/>
</dbReference>
<proteinExistence type="predicted"/>
<dbReference type="GO" id="GO:0005634">
    <property type="term" value="C:nucleus"/>
    <property type="evidence" value="ECO:0007669"/>
    <property type="project" value="UniProtKB-SubCell"/>
</dbReference>
<feature type="compositionally biased region" description="Pro residues" evidence="6">
    <location>
        <begin position="419"/>
        <end position="433"/>
    </location>
</feature>
<feature type="compositionally biased region" description="Acidic residues" evidence="6">
    <location>
        <begin position="683"/>
        <end position="695"/>
    </location>
</feature>
<dbReference type="Proteomes" id="UP000287651">
    <property type="component" value="Unassembled WGS sequence"/>
</dbReference>
<comment type="caution">
    <text evidence="8">The sequence shown here is derived from an EMBL/GenBank/DDBJ whole genome shotgun (WGS) entry which is preliminary data.</text>
</comment>
<dbReference type="PROSITE" id="PS50090">
    <property type="entry name" value="MYB_LIKE"/>
    <property type="match status" value="1"/>
</dbReference>
<dbReference type="CDD" id="cd12203">
    <property type="entry name" value="GT1"/>
    <property type="match status" value="2"/>
</dbReference>
<feature type="domain" description="Myb-like" evidence="7">
    <location>
        <begin position="476"/>
        <end position="534"/>
    </location>
</feature>
<feature type="region of interest" description="Disordered" evidence="6">
    <location>
        <begin position="412"/>
        <end position="479"/>
    </location>
</feature>
<dbReference type="FunFam" id="1.10.10.60:FF:000092">
    <property type="entry name" value="Trihelix transcription factor GT-2"/>
    <property type="match status" value="1"/>
</dbReference>
<feature type="compositionally biased region" description="Low complexity" evidence="6">
    <location>
        <begin position="282"/>
        <end position="293"/>
    </location>
</feature>
<dbReference type="InterPro" id="IPR044822">
    <property type="entry name" value="Myb_DNA-bind_4"/>
</dbReference>
<feature type="compositionally biased region" description="Low complexity" evidence="6">
    <location>
        <begin position="605"/>
        <end position="621"/>
    </location>
</feature>
<keyword evidence="5" id="KW-0539">Nucleus</keyword>
<accession>A0A427ATH5</accession>
<gene>
    <name evidence="8" type="ORF">B296_00025158</name>
</gene>
<feature type="compositionally biased region" description="Low complexity" evidence="6">
    <location>
        <begin position="717"/>
        <end position="731"/>
    </location>
</feature>
<dbReference type="GO" id="GO:0003677">
    <property type="term" value="F:DNA binding"/>
    <property type="evidence" value="ECO:0007669"/>
    <property type="project" value="UniProtKB-KW"/>
</dbReference>
<keyword evidence="2" id="KW-0805">Transcription regulation</keyword>
<feature type="compositionally biased region" description="Basic residues" evidence="6">
    <location>
        <begin position="308"/>
        <end position="318"/>
    </location>
</feature>
<protein>
    <recommendedName>
        <fullName evidence="7">Myb-like domain-containing protein</fullName>
    </recommendedName>
</protein>
<feature type="compositionally biased region" description="Polar residues" evidence="6">
    <location>
        <begin position="447"/>
        <end position="477"/>
    </location>
</feature>
<evidence type="ECO:0000313" key="8">
    <source>
        <dbReference type="EMBL" id="RRT79543.1"/>
    </source>
</evidence>
<dbReference type="AlphaFoldDB" id="A0A427ATH5"/>
<feature type="region of interest" description="Disordered" evidence="6">
    <location>
        <begin position="1"/>
        <end position="79"/>
    </location>
</feature>
<dbReference type="Pfam" id="PF13837">
    <property type="entry name" value="Myb_DNA-bind_4"/>
    <property type="match status" value="2"/>
</dbReference>
<organism evidence="8 9">
    <name type="scientific">Ensete ventricosum</name>
    <name type="common">Abyssinian banana</name>
    <name type="synonym">Musa ensete</name>
    <dbReference type="NCBI Taxonomy" id="4639"/>
    <lineage>
        <taxon>Eukaryota</taxon>
        <taxon>Viridiplantae</taxon>
        <taxon>Streptophyta</taxon>
        <taxon>Embryophyta</taxon>
        <taxon>Tracheophyta</taxon>
        <taxon>Spermatophyta</taxon>
        <taxon>Magnoliopsida</taxon>
        <taxon>Liliopsida</taxon>
        <taxon>Zingiberales</taxon>
        <taxon>Musaceae</taxon>
        <taxon>Ensete</taxon>
    </lineage>
</organism>
<reference evidence="8 9" key="1">
    <citation type="journal article" date="2014" name="Agronomy (Basel)">
        <title>A Draft Genome Sequence for Ensete ventricosum, the Drought-Tolerant Tree Against Hunger.</title>
        <authorList>
            <person name="Harrison J."/>
            <person name="Moore K.A."/>
            <person name="Paszkiewicz K."/>
            <person name="Jones T."/>
            <person name="Grant M."/>
            <person name="Ambacheew D."/>
            <person name="Muzemil S."/>
            <person name="Studholme D.J."/>
        </authorList>
    </citation>
    <scope>NUCLEOTIDE SEQUENCE [LARGE SCALE GENOMIC DNA]</scope>
</reference>
<evidence type="ECO:0000259" key="7">
    <source>
        <dbReference type="PROSITE" id="PS50090"/>
    </source>
</evidence>
<feature type="compositionally biased region" description="Polar residues" evidence="6">
    <location>
        <begin position="1"/>
        <end position="17"/>
    </location>
</feature>
<evidence type="ECO:0000256" key="2">
    <source>
        <dbReference type="ARBA" id="ARBA00023015"/>
    </source>
</evidence>
<keyword evidence="4" id="KW-0804">Transcription</keyword>
<dbReference type="SMART" id="SM00717">
    <property type="entry name" value="SANT"/>
    <property type="match status" value="1"/>
</dbReference>
<evidence type="ECO:0000313" key="9">
    <source>
        <dbReference type="Proteomes" id="UP000287651"/>
    </source>
</evidence>
<name>A0A427ATH5_ENSVE</name>
<feature type="region of interest" description="Disordered" evidence="6">
    <location>
        <begin position="282"/>
        <end position="318"/>
    </location>
</feature>
<keyword evidence="3" id="KW-0238">DNA-binding</keyword>
<dbReference type="Gene3D" id="1.10.10.60">
    <property type="entry name" value="Homeodomain-like"/>
    <property type="match status" value="2"/>
</dbReference>
<comment type="subcellular location">
    <subcellularLocation>
        <location evidence="1">Nucleus</location>
    </subcellularLocation>
</comment>
<dbReference type="EMBL" id="AMZH03001367">
    <property type="protein sequence ID" value="RRT79543.1"/>
    <property type="molecule type" value="Genomic_DNA"/>
</dbReference>
<feature type="compositionally biased region" description="Basic and acidic residues" evidence="6">
    <location>
        <begin position="668"/>
        <end position="682"/>
    </location>
</feature>
<evidence type="ECO:0000256" key="1">
    <source>
        <dbReference type="ARBA" id="ARBA00004123"/>
    </source>
</evidence>
<sequence>MQQQEGGSQFGAPSTETAGHRAGAFLQPPLLLAEAASPISSRPPPPEDAAADFDEMGPTVAGGTFPDEEAERGGAPGNRWPRQETLALLKIRSEMDAAFRDATFKGPLSRTFGAVLLHHSENYPEIVVYRSTFGFVAVGERVWLVVVVGRKLAELGYERSAKKCKEKFENVHKYYKRKKDGRAGRQDGKTYRFYTELEALHSTGRGGATTSSVIAAPHLPAASSSPFSFTTGMEGPSGTRIQVSPISGGAPPPVTMPASAVPEHGARGVSSSAAAAAAAGLGFSSNSSSSSSSESDDEDTEEAGGVGKGRKRKHRGRARYRRQMMSFFEGLMKQVMERQEAIQQRFLDAIEKREQDRMKREEAWRLQETSRLSREQELLVQERAMAASRDSAVVSYLQKISGQSIPLPATPAAASCIAPHPPQPPHTLPPPTLPQQAQPPQQKRDGQQSSATQMAPINSEAQEGQGSGSFEPTSSSRWPKAEVHALIDLRSSLESRYQDSGPKGPLWEEISTGMQRLGYNRSAKRCKEKWENINKYFKKVKESNRKRPEDSKTCPYFHQLDALYRKKLLGSSGGGTSSSSVGVKPEQEPISQEQHQQRPPTKTPGDNGNDNVNSNGGNAEAGEGRDGAQVQTSKGGHRPTFFEEGMKKPEDTVKELMEQRQRQPVMDDPDKMDEPDSNNLHEDEGDDDDNEDDEDSKMQYEIQFQRQSVRGGGGGNASTTASAAATTAAGSFLAVVQ</sequence>
<feature type="region of interest" description="Disordered" evidence="6">
    <location>
        <begin position="225"/>
        <end position="267"/>
    </location>
</feature>
<feature type="region of interest" description="Disordered" evidence="6">
    <location>
        <begin position="568"/>
        <end position="737"/>
    </location>
</feature>
<evidence type="ECO:0000256" key="4">
    <source>
        <dbReference type="ARBA" id="ARBA00023163"/>
    </source>
</evidence>
<feature type="compositionally biased region" description="Basic and acidic residues" evidence="6">
    <location>
        <begin position="640"/>
        <end position="661"/>
    </location>
</feature>